<evidence type="ECO:0000256" key="8">
    <source>
        <dbReference type="ARBA" id="ARBA00022833"/>
    </source>
</evidence>
<dbReference type="EMBL" id="QGNW01001405">
    <property type="protein sequence ID" value="RVW42336.1"/>
    <property type="molecule type" value="Genomic_DNA"/>
</dbReference>
<keyword evidence="9 13" id="KW-1133">Transmembrane helix</keyword>
<protein>
    <recommendedName>
        <fullName evidence="3">RING-type E3 ubiquitin transferase</fullName>
        <ecNumber evidence="3">2.3.2.27</ecNumber>
    </recommendedName>
</protein>
<evidence type="ECO:0000256" key="12">
    <source>
        <dbReference type="PROSITE-ProRule" id="PRU00175"/>
    </source>
</evidence>
<dbReference type="SUPFAM" id="SSF57850">
    <property type="entry name" value="RING/U-box"/>
    <property type="match status" value="1"/>
</dbReference>
<dbReference type="InterPro" id="IPR001841">
    <property type="entry name" value="Znf_RING"/>
</dbReference>
<dbReference type="PANTHER" id="PTHR46905:SF21">
    <property type="entry name" value="RING-TYPE E3 UBIQUITIN TRANSFERASE"/>
    <property type="match status" value="1"/>
</dbReference>
<dbReference type="GO" id="GO:0016020">
    <property type="term" value="C:membrane"/>
    <property type="evidence" value="ECO:0007669"/>
    <property type="project" value="UniProtKB-SubCell"/>
</dbReference>
<keyword evidence="5 13" id="KW-0812">Transmembrane</keyword>
<evidence type="ECO:0000256" key="11">
    <source>
        <dbReference type="ARBA" id="ARBA00024209"/>
    </source>
</evidence>
<dbReference type="PROSITE" id="PS50089">
    <property type="entry name" value="ZF_RING_2"/>
    <property type="match status" value="1"/>
</dbReference>
<feature type="domain" description="RING-type" evidence="14">
    <location>
        <begin position="130"/>
        <end position="172"/>
    </location>
</feature>
<evidence type="ECO:0000256" key="3">
    <source>
        <dbReference type="ARBA" id="ARBA00012483"/>
    </source>
</evidence>
<gene>
    <name evidence="15" type="primary">ATL72_2</name>
    <name evidence="15" type="ORF">CK203_070829</name>
</gene>
<dbReference type="AlphaFoldDB" id="A0A438E3N9"/>
<dbReference type="GO" id="GO:0016567">
    <property type="term" value="P:protein ubiquitination"/>
    <property type="evidence" value="ECO:0007669"/>
    <property type="project" value="InterPro"/>
</dbReference>
<dbReference type="Pfam" id="PF13639">
    <property type="entry name" value="zf-RING_2"/>
    <property type="match status" value="1"/>
</dbReference>
<sequence>MGFQAYLHKIIRRFKRSSRGCRIVLIVYFLTQTLVHLQTFGSRMRSSYTNEANFDTNMVIILAALLCALICALGLNSIVRCALRCSRRLAFETADETAARLAATGLKKSALRQIPVAVYGSGTNIPATDCPICLGEFEQGDKVRVLPKCHHGFHMKCIDTWLVSHSSCPTCRHSLLEHPPASDAVDVHVDTGIRHPGNAPGGQPDVSVGVDGRFDPDLMIMEQELIENQTTYSNTVEKGCHPHSPLSSSLNSMVPCITTSKVQFKGSDSMANH</sequence>
<evidence type="ECO:0000256" key="5">
    <source>
        <dbReference type="ARBA" id="ARBA00022692"/>
    </source>
</evidence>
<evidence type="ECO:0000256" key="13">
    <source>
        <dbReference type="SAM" id="Phobius"/>
    </source>
</evidence>
<evidence type="ECO:0000256" key="6">
    <source>
        <dbReference type="ARBA" id="ARBA00022723"/>
    </source>
</evidence>
<comment type="subcellular location">
    <subcellularLocation>
        <location evidence="2">Membrane</location>
        <topology evidence="2">Single-pass membrane protein</topology>
    </subcellularLocation>
</comment>
<dbReference type="PANTHER" id="PTHR46905">
    <property type="entry name" value="RING-H2 FINGER PROTEIN ATL78"/>
    <property type="match status" value="1"/>
</dbReference>
<evidence type="ECO:0000313" key="15">
    <source>
        <dbReference type="EMBL" id="RVW42336.1"/>
    </source>
</evidence>
<keyword evidence="4" id="KW-0808">Transferase</keyword>
<proteinExistence type="inferred from homology"/>
<feature type="transmembrane region" description="Helical" evidence="13">
    <location>
        <begin position="58"/>
        <end position="79"/>
    </location>
</feature>
<dbReference type="EC" id="2.3.2.27" evidence="3"/>
<evidence type="ECO:0000256" key="4">
    <source>
        <dbReference type="ARBA" id="ARBA00022679"/>
    </source>
</evidence>
<keyword evidence="6" id="KW-0479">Metal-binding</keyword>
<evidence type="ECO:0000259" key="14">
    <source>
        <dbReference type="PROSITE" id="PS50089"/>
    </source>
</evidence>
<comment type="catalytic activity">
    <reaction evidence="1">
        <text>S-ubiquitinyl-[E2 ubiquitin-conjugating enzyme]-L-cysteine + [acceptor protein]-L-lysine = [E2 ubiquitin-conjugating enzyme]-L-cysteine + N(6)-ubiquitinyl-[acceptor protein]-L-lysine.</text>
        <dbReference type="EC" id="2.3.2.27"/>
    </reaction>
</comment>
<dbReference type="FunFam" id="3.30.40.10:FF:000404">
    <property type="entry name" value="RING-H2 finger protein ATL72-like"/>
    <property type="match status" value="1"/>
</dbReference>
<dbReference type="GO" id="GO:0061630">
    <property type="term" value="F:ubiquitin protein ligase activity"/>
    <property type="evidence" value="ECO:0007669"/>
    <property type="project" value="UniProtKB-EC"/>
</dbReference>
<dbReference type="InterPro" id="IPR013083">
    <property type="entry name" value="Znf_RING/FYVE/PHD"/>
</dbReference>
<evidence type="ECO:0000256" key="9">
    <source>
        <dbReference type="ARBA" id="ARBA00022989"/>
    </source>
</evidence>
<evidence type="ECO:0000313" key="16">
    <source>
        <dbReference type="Proteomes" id="UP000288805"/>
    </source>
</evidence>
<organism evidence="15 16">
    <name type="scientific">Vitis vinifera</name>
    <name type="common">Grape</name>
    <dbReference type="NCBI Taxonomy" id="29760"/>
    <lineage>
        <taxon>Eukaryota</taxon>
        <taxon>Viridiplantae</taxon>
        <taxon>Streptophyta</taxon>
        <taxon>Embryophyta</taxon>
        <taxon>Tracheophyta</taxon>
        <taxon>Spermatophyta</taxon>
        <taxon>Magnoliopsida</taxon>
        <taxon>eudicotyledons</taxon>
        <taxon>Gunneridae</taxon>
        <taxon>Pentapetalae</taxon>
        <taxon>rosids</taxon>
        <taxon>Vitales</taxon>
        <taxon>Vitaceae</taxon>
        <taxon>Viteae</taxon>
        <taxon>Vitis</taxon>
    </lineage>
</organism>
<evidence type="ECO:0000256" key="2">
    <source>
        <dbReference type="ARBA" id="ARBA00004167"/>
    </source>
</evidence>
<dbReference type="InterPro" id="IPR044602">
    <property type="entry name" value="ATL10/ATL72-79-like"/>
</dbReference>
<comment type="caution">
    <text evidence="15">The sequence shown here is derived from an EMBL/GenBank/DDBJ whole genome shotgun (WGS) entry which is preliminary data.</text>
</comment>
<dbReference type="CDD" id="cd16461">
    <property type="entry name" value="RING-H2_EL5-like"/>
    <property type="match status" value="1"/>
</dbReference>
<keyword evidence="10 13" id="KW-0472">Membrane</keyword>
<dbReference type="GO" id="GO:0008270">
    <property type="term" value="F:zinc ion binding"/>
    <property type="evidence" value="ECO:0007669"/>
    <property type="project" value="UniProtKB-KW"/>
</dbReference>
<dbReference type="SMART" id="SM00184">
    <property type="entry name" value="RING"/>
    <property type="match status" value="1"/>
</dbReference>
<name>A0A438E3N9_VITVI</name>
<reference evidence="15 16" key="1">
    <citation type="journal article" date="2018" name="PLoS Genet.">
        <title>Population sequencing reveals clonal diversity and ancestral inbreeding in the grapevine cultivar Chardonnay.</title>
        <authorList>
            <person name="Roach M.J."/>
            <person name="Johnson D.L."/>
            <person name="Bohlmann J."/>
            <person name="van Vuuren H.J."/>
            <person name="Jones S.J."/>
            <person name="Pretorius I.S."/>
            <person name="Schmidt S.A."/>
            <person name="Borneman A.R."/>
        </authorList>
    </citation>
    <scope>NUCLEOTIDE SEQUENCE [LARGE SCALE GENOMIC DNA]</scope>
    <source>
        <strain evidence="16">cv. Chardonnay</strain>
        <tissue evidence="15">Leaf</tissue>
    </source>
</reference>
<keyword evidence="8" id="KW-0862">Zinc</keyword>
<feature type="transmembrane region" description="Helical" evidence="13">
    <location>
        <begin position="20"/>
        <end position="38"/>
    </location>
</feature>
<keyword evidence="7" id="KW-0833">Ubl conjugation pathway</keyword>
<dbReference type="Proteomes" id="UP000288805">
    <property type="component" value="Unassembled WGS sequence"/>
</dbReference>
<dbReference type="Gene3D" id="3.30.40.10">
    <property type="entry name" value="Zinc/RING finger domain, C3HC4 (zinc finger)"/>
    <property type="match status" value="1"/>
</dbReference>
<keyword evidence="12" id="KW-0863">Zinc-finger</keyword>
<evidence type="ECO:0000256" key="10">
    <source>
        <dbReference type="ARBA" id="ARBA00023136"/>
    </source>
</evidence>
<evidence type="ECO:0000256" key="7">
    <source>
        <dbReference type="ARBA" id="ARBA00022786"/>
    </source>
</evidence>
<evidence type="ECO:0000256" key="1">
    <source>
        <dbReference type="ARBA" id="ARBA00000900"/>
    </source>
</evidence>
<comment type="similarity">
    <text evidence="11">Belongs to the RING-type zinc finger family. ATL subfamily.</text>
</comment>
<accession>A0A438E3N9</accession>